<dbReference type="InterPro" id="IPR009057">
    <property type="entry name" value="Homeodomain-like_sf"/>
</dbReference>
<dbReference type="SUPFAM" id="SSF48498">
    <property type="entry name" value="Tetracyclin repressor-like, C-terminal domain"/>
    <property type="match status" value="1"/>
</dbReference>
<organism evidence="6 7">
    <name type="scientific">Streptomyces qinglanensis</name>
    <dbReference type="NCBI Taxonomy" id="943816"/>
    <lineage>
        <taxon>Bacteria</taxon>
        <taxon>Bacillati</taxon>
        <taxon>Actinomycetota</taxon>
        <taxon>Actinomycetes</taxon>
        <taxon>Kitasatosporales</taxon>
        <taxon>Streptomycetaceae</taxon>
        <taxon>Streptomyces</taxon>
    </lineage>
</organism>
<dbReference type="InterPro" id="IPR036271">
    <property type="entry name" value="Tet_transcr_reg_TetR-rel_C_sf"/>
</dbReference>
<protein>
    <submittedName>
        <fullName evidence="6">Regulatory protein, tetR family</fullName>
    </submittedName>
</protein>
<dbReference type="GO" id="GO:0003700">
    <property type="term" value="F:DNA-binding transcription factor activity"/>
    <property type="evidence" value="ECO:0007669"/>
    <property type="project" value="TreeGrafter"/>
</dbReference>
<proteinExistence type="predicted"/>
<dbReference type="RefSeq" id="WP_177214257.1">
    <property type="nucleotide sequence ID" value="NZ_FOGO01000005.1"/>
</dbReference>
<keyword evidence="7" id="KW-1185">Reference proteome</keyword>
<dbReference type="Proteomes" id="UP000182841">
    <property type="component" value="Unassembled WGS sequence"/>
</dbReference>
<keyword evidence="3" id="KW-0804">Transcription</keyword>
<name>A0A1H9SSV9_9ACTN</name>
<keyword evidence="1" id="KW-0805">Transcription regulation</keyword>
<feature type="domain" description="HTH tetR-type" evidence="5">
    <location>
        <begin position="2"/>
        <end position="60"/>
    </location>
</feature>
<dbReference type="AlphaFoldDB" id="A0A1H9SSV9"/>
<keyword evidence="2 4" id="KW-0238">DNA-binding</keyword>
<evidence type="ECO:0000256" key="1">
    <source>
        <dbReference type="ARBA" id="ARBA00023015"/>
    </source>
</evidence>
<dbReference type="EMBL" id="FOGO01000005">
    <property type="protein sequence ID" value="SER87957.1"/>
    <property type="molecule type" value="Genomic_DNA"/>
</dbReference>
<evidence type="ECO:0000259" key="5">
    <source>
        <dbReference type="PROSITE" id="PS50977"/>
    </source>
</evidence>
<accession>A0A1H9SSV9</accession>
<dbReference type="Pfam" id="PF00440">
    <property type="entry name" value="TetR_N"/>
    <property type="match status" value="1"/>
</dbReference>
<gene>
    <name evidence="6" type="ORF">SAMN05421870_10563</name>
</gene>
<dbReference type="STRING" id="943816.AN217_13570"/>
<evidence type="ECO:0000313" key="6">
    <source>
        <dbReference type="EMBL" id="SER87957.1"/>
    </source>
</evidence>
<evidence type="ECO:0000256" key="4">
    <source>
        <dbReference type="PROSITE-ProRule" id="PRU00335"/>
    </source>
</evidence>
<dbReference type="InterPro" id="IPR001647">
    <property type="entry name" value="HTH_TetR"/>
</dbReference>
<dbReference type="Gene3D" id="1.10.357.10">
    <property type="entry name" value="Tetracycline Repressor, domain 2"/>
    <property type="match status" value="1"/>
</dbReference>
<dbReference type="PROSITE" id="PS50977">
    <property type="entry name" value="HTH_TETR_2"/>
    <property type="match status" value="1"/>
</dbReference>
<dbReference type="PANTHER" id="PTHR30055:SF234">
    <property type="entry name" value="HTH-TYPE TRANSCRIPTIONAL REGULATOR BETI"/>
    <property type="match status" value="1"/>
</dbReference>
<reference evidence="7" key="1">
    <citation type="submission" date="2016-10" db="EMBL/GenBank/DDBJ databases">
        <authorList>
            <person name="Varghese N."/>
            <person name="Submissions S."/>
        </authorList>
    </citation>
    <scope>NUCLEOTIDE SEQUENCE [LARGE SCALE GENOMIC DNA]</scope>
    <source>
        <strain evidence="7">CGMCC 4.6825</strain>
    </source>
</reference>
<dbReference type="SUPFAM" id="SSF46689">
    <property type="entry name" value="Homeodomain-like"/>
    <property type="match status" value="1"/>
</dbReference>
<dbReference type="PANTHER" id="PTHR30055">
    <property type="entry name" value="HTH-TYPE TRANSCRIPTIONAL REGULATOR RUTR"/>
    <property type="match status" value="1"/>
</dbReference>
<evidence type="ECO:0000256" key="2">
    <source>
        <dbReference type="ARBA" id="ARBA00023125"/>
    </source>
</evidence>
<evidence type="ECO:0000256" key="3">
    <source>
        <dbReference type="ARBA" id="ARBA00023163"/>
    </source>
</evidence>
<feature type="DNA-binding region" description="H-T-H motif" evidence="4">
    <location>
        <begin position="23"/>
        <end position="42"/>
    </location>
</feature>
<evidence type="ECO:0000313" key="7">
    <source>
        <dbReference type="Proteomes" id="UP000182841"/>
    </source>
</evidence>
<dbReference type="InterPro" id="IPR050109">
    <property type="entry name" value="HTH-type_TetR-like_transc_reg"/>
</dbReference>
<dbReference type="GO" id="GO:0000976">
    <property type="term" value="F:transcription cis-regulatory region binding"/>
    <property type="evidence" value="ECO:0007669"/>
    <property type="project" value="TreeGrafter"/>
</dbReference>
<sequence length="183" mass="20181">MSVDREELLSTAADLLTRRPTSSMDDIAKAARISRATLHRHFAGREALIRALEQLGLRRLDAALDAARTDEGDAADAVRRVIAETEPLAGFLGFLVTENQLFEPGEQHAGWTRIDERISALFQRGQRQGAFRIDLSPAWLTEALYALITASAWAVQDGRVAARDSVRMTAELLLGGVRRSVEE</sequence>